<accession>A0A147BMH9</accession>
<dbReference type="EMBL" id="GEGO01003879">
    <property type="protein sequence ID" value="JAR91525.1"/>
    <property type="molecule type" value="Transcribed_RNA"/>
</dbReference>
<feature type="transmembrane region" description="Helical" evidence="1">
    <location>
        <begin position="29"/>
        <end position="54"/>
    </location>
</feature>
<keyword evidence="1" id="KW-0472">Membrane</keyword>
<evidence type="ECO:0000313" key="2">
    <source>
        <dbReference type="EMBL" id="JAR91525.1"/>
    </source>
</evidence>
<name>A0A147BMH9_IXORI</name>
<reference evidence="2" key="1">
    <citation type="journal article" date="2018" name="PLoS Negl. Trop. Dis.">
        <title>Sialome diversity of ticks revealed by RNAseq of single tick salivary glands.</title>
        <authorList>
            <person name="Perner J."/>
            <person name="Kropackova S."/>
            <person name="Kopacek P."/>
            <person name="Ribeiro J.M."/>
        </authorList>
    </citation>
    <scope>NUCLEOTIDE SEQUENCE</scope>
    <source>
        <strain evidence="2">Siblings of single egg batch collected in Ceske Budejovice</strain>
        <tissue evidence="2">Salivary glands</tissue>
    </source>
</reference>
<keyword evidence="1" id="KW-1133">Transmembrane helix</keyword>
<evidence type="ECO:0000256" key="1">
    <source>
        <dbReference type="SAM" id="Phobius"/>
    </source>
</evidence>
<sequence>MAGVGPAPPGCDPVAPGAESRSCCREQRLLLLMLTTACVVNLAVTGVGVAYLHLHLGREQVPQSASPSHGLRALLLPRREAASGGSPGKRPARLRRQPATLATLRPWLFHRPRGYGWL</sequence>
<keyword evidence="1" id="KW-0812">Transmembrane</keyword>
<proteinExistence type="predicted"/>
<organism evidence="2">
    <name type="scientific">Ixodes ricinus</name>
    <name type="common">Common tick</name>
    <name type="synonym">Acarus ricinus</name>
    <dbReference type="NCBI Taxonomy" id="34613"/>
    <lineage>
        <taxon>Eukaryota</taxon>
        <taxon>Metazoa</taxon>
        <taxon>Ecdysozoa</taxon>
        <taxon>Arthropoda</taxon>
        <taxon>Chelicerata</taxon>
        <taxon>Arachnida</taxon>
        <taxon>Acari</taxon>
        <taxon>Parasitiformes</taxon>
        <taxon>Ixodida</taxon>
        <taxon>Ixodoidea</taxon>
        <taxon>Ixodidae</taxon>
        <taxon>Ixodinae</taxon>
        <taxon>Ixodes</taxon>
    </lineage>
</organism>
<dbReference type="AlphaFoldDB" id="A0A147BMH9"/>
<protein>
    <submittedName>
        <fullName evidence="2">Uncharacterized protein</fullName>
    </submittedName>
</protein>